<dbReference type="EMBL" id="JACOGA010000003">
    <property type="protein sequence ID" value="MBC3872670.1"/>
    <property type="molecule type" value="Genomic_DNA"/>
</dbReference>
<accession>A0ABR6Y7V8</accession>
<organism evidence="1 2">
    <name type="scientific">Undibacterium flavidum</name>
    <dbReference type="NCBI Taxonomy" id="2762297"/>
    <lineage>
        <taxon>Bacteria</taxon>
        <taxon>Pseudomonadati</taxon>
        <taxon>Pseudomonadota</taxon>
        <taxon>Betaproteobacteria</taxon>
        <taxon>Burkholderiales</taxon>
        <taxon>Oxalobacteraceae</taxon>
        <taxon>Undibacterium</taxon>
    </lineage>
</organism>
<gene>
    <name evidence="1" type="ORF">H8K55_03645</name>
</gene>
<evidence type="ECO:0000313" key="1">
    <source>
        <dbReference type="EMBL" id="MBC3872670.1"/>
    </source>
</evidence>
<sequence length="221" mass="25856">MSFNKHPSRSLTTLFQEKPYQGQAPEKARIIFLSSDANYSEDISNSSFFDRILEYHADGVCFWKTHGKHHPFLLNDYPFDKRKDGVVFHRNFSKLNLGSQDASNISFIELLDVPTIGIKSKNKVKFMDLVSLSHIQYLDNFIENNQGKLILVPSGVLHDMMQIKKRYPVFKWLNYSKTNHKYQQRFSNGELKEICHFSSSQIHAFIPILQEYISQYRLRGD</sequence>
<dbReference type="RefSeq" id="WP_186940680.1">
    <property type="nucleotide sequence ID" value="NZ_JACOGA010000003.1"/>
</dbReference>
<proteinExistence type="predicted"/>
<reference evidence="1 2" key="1">
    <citation type="submission" date="2020-08" db="EMBL/GenBank/DDBJ databases">
        <title>Novel species isolated from subtropical streams in China.</title>
        <authorList>
            <person name="Lu H."/>
        </authorList>
    </citation>
    <scope>NUCLEOTIDE SEQUENCE [LARGE SCALE GENOMIC DNA]</scope>
    <source>
        <strain evidence="1 2">LX15W</strain>
    </source>
</reference>
<keyword evidence="2" id="KW-1185">Reference proteome</keyword>
<name>A0ABR6Y7V8_9BURK</name>
<evidence type="ECO:0000313" key="2">
    <source>
        <dbReference type="Proteomes" id="UP000624279"/>
    </source>
</evidence>
<dbReference type="Proteomes" id="UP000624279">
    <property type="component" value="Unassembled WGS sequence"/>
</dbReference>
<comment type="caution">
    <text evidence="1">The sequence shown here is derived from an EMBL/GenBank/DDBJ whole genome shotgun (WGS) entry which is preliminary data.</text>
</comment>
<protein>
    <submittedName>
        <fullName evidence="1">Uncharacterized protein</fullName>
    </submittedName>
</protein>